<dbReference type="Pfam" id="PF01733">
    <property type="entry name" value="Nucleoside_tran"/>
    <property type="match status" value="1"/>
</dbReference>
<dbReference type="Proteomes" id="UP001175271">
    <property type="component" value="Unassembled WGS sequence"/>
</dbReference>
<feature type="transmembrane region" description="Helical" evidence="8">
    <location>
        <begin position="195"/>
        <end position="214"/>
    </location>
</feature>
<feature type="transmembrane region" description="Helical" evidence="8">
    <location>
        <begin position="393"/>
        <end position="414"/>
    </location>
</feature>
<comment type="subcellular location">
    <subcellularLocation>
        <location evidence="1">Membrane</location>
        <topology evidence="1">Multi-pass membrane protein</topology>
    </subcellularLocation>
</comment>
<dbReference type="PANTHER" id="PTHR10332:SF80">
    <property type="entry name" value="EQUILIBRATIVE NUCLEOSIDE TRANSPORTER 2, ISOFORM A"/>
    <property type="match status" value="1"/>
</dbReference>
<dbReference type="PRINTS" id="PR01130">
    <property type="entry name" value="DERENTRNSPRT"/>
</dbReference>
<evidence type="ECO:0000256" key="7">
    <source>
        <dbReference type="SAM" id="MobiDB-lite"/>
    </source>
</evidence>
<feature type="transmembrane region" description="Helical" evidence="8">
    <location>
        <begin position="285"/>
        <end position="304"/>
    </location>
</feature>
<dbReference type="InterPro" id="IPR002259">
    <property type="entry name" value="Eqnu_transpt"/>
</dbReference>
<feature type="transmembrane region" description="Helical" evidence="8">
    <location>
        <begin position="356"/>
        <end position="373"/>
    </location>
</feature>
<dbReference type="SUPFAM" id="SSF103473">
    <property type="entry name" value="MFS general substrate transporter"/>
    <property type="match status" value="1"/>
</dbReference>
<accession>A0AA39H2Z9</accession>
<dbReference type="PANTHER" id="PTHR10332">
    <property type="entry name" value="EQUILIBRATIVE NUCLEOSIDE TRANSPORTER"/>
    <property type="match status" value="1"/>
</dbReference>
<evidence type="ECO:0000256" key="2">
    <source>
        <dbReference type="ARBA" id="ARBA00007965"/>
    </source>
</evidence>
<feature type="transmembrane region" description="Helical" evidence="8">
    <location>
        <begin position="153"/>
        <end position="174"/>
    </location>
</feature>
<evidence type="ECO:0000313" key="10">
    <source>
        <dbReference type="Proteomes" id="UP001175271"/>
    </source>
</evidence>
<proteinExistence type="inferred from homology"/>
<evidence type="ECO:0008006" key="11">
    <source>
        <dbReference type="Google" id="ProtNLM"/>
    </source>
</evidence>
<feature type="transmembrane region" description="Helical" evidence="8">
    <location>
        <begin position="129"/>
        <end position="147"/>
    </location>
</feature>
<protein>
    <recommendedName>
        <fullName evidence="11">Equilibrative nucleoside transporter 1</fullName>
    </recommendedName>
</protein>
<dbReference type="EMBL" id="JAUCMV010000005">
    <property type="protein sequence ID" value="KAK0396792.1"/>
    <property type="molecule type" value="Genomic_DNA"/>
</dbReference>
<feature type="transmembrane region" description="Helical" evidence="8">
    <location>
        <begin position="324"/>
        <end position="349"/>
    </location>
</feature>
<feature type="transmembrane region" description="Helical" evidence="8">
    <location>
        <begin position="426"/>
        <end position="453"/>
    </location>
</feature>
<evidence type="ECO:0000313" key="9">
    <source>
        <dbReference type="EMBL" id="KAK0396792.1"/>
    </source>
</evidence>
<evidence type="ECO:0000256" key="8">
    <source>
        <dbReference type="SAM" id="Phobius"/>
    </source>
</evidence>
<feature type="transmembrane region" description="Helical" evidence="8">
    <location>
        <begin position="220"/>
        <end position="243"/>
    </location>
</feature>
<organism evidence="9 10">
    <name type="scientific">Steinernema hermaphroditum</name>
    <dbReference type="NCBI Taxonomy" id="289476"/>
    <lineage>
        <taxon>Eukaryota</taxon>
        <taxon>Metazoa</taxon>
        <taxon>Ecdysozoa</taxon>
        <taxon>Nematoda</taxon>
        <taxon>Chromadorea</taxon>
        <taxon>Rhabditida</taxon>
        <taxon>Tylenchina</taxon>
        <taxon>Panagrolaimomorpha</taxon>
        <taxon>Strongyloidoidea</taxon>
        <taxon>Steinernematidae</taxon>
        <taxon>Steinernema</taxon>
    </lineage>
</organism>
<sequence>MAPGTQNGTEKHFDSEHKRPEEEPFIENTAAKQDELNAPKDKYNAVYLIMLLHGIGCLMPWNMFITIAPSYFVNYKMMEMAPNGTLLPTPYSLNFFSYLGIFSQLPNLLLNLLNIFVRLRGGLAPRIGISLIIVGVVCVFTIIMIFVDSSTWVFGFFVITMISVAILNGANGVYQNSIYGVVADFPPSFTNAIILGNNLCGTFVTVISIATVMFSKDIQWAAFFYFFVALLTIGACFVTFFMLKRFEFYVYYTEKAHCKSGDEPEEEEEVISLERYAEVLRQGWVQMYNVFCVFFVTLTIFPAIMADVKLFRADGKYDFFIPDYLFTAVTTFLLFNVFASVGSVIANFVQWPNPKTLWIPVTLRLLLIPAFMFCNYRPELRSWPVLIESEWTFIFLGIVMSVTSGYFSSLAMMYAPRVVDTKNCRIAGMMAAFFLILGICCGIVNTFFVSYFIDSLGR</sequence>
<keyword evidence="10" id="KW-1185">Reference proteome</keyword>
<comment type="caution">
    <text evidence="9">The sequence shown here is derived from an EMBL/GenBank/DDBJ whole genome shotgun (WGS) entry which is preliminary data.</text>
</comment>
<dbReference type="GO" id="GO:0005337">
    <property type="term" value="F:nucleoside transmembrane transporter activity"/>
    <property type="evidence" value="ECO:0007669"/>
    <property type="project" value="InterPro"/>
</dbReference>
<keyword evidence="5 8" id="KW-1133">Transmembrane helix</keyword>
<comment type="similarity">
    <text evidence="2">Belongs to the SLC29A/ENT transporter (TC 2.A.57) family.</text>
</comment>
<dbReference type="InterPro" id="IPR036259">
    <property type="entry name" value="MFS_trans_sf"/>
</dbReference>
<evidence type="ECO:0000256" key="6">
    <source>
        <dbReference type="ARBA" id="ARBA00023136"/>
    </source>
</evidence>
<feature type="region of interest" description="Disordered" evidence="7">
    <location>
        <begin position="1"/>
        <end position="22"/>
    </location>
</feature>
<evidence type="ECO:0000256" key="4">
    <source>
        <dbReference type="ARBA" id="ARBA00022692"/>
    </source>
</evidence>
<reference evidence="9" key="1">
    <citation type="submission" date="2023-06" db="EMBL/GenBank/DDBJ databases">
        <title>Genomic analysis of the entomopathogenic nematode Steinernema hermaphroditum.</title>
        <authorList>
            <person name="Schwarz E.M."/>
            <person name="Heppert J.K."/>
            <person name="Baniya A."/>
            <person name="Schwartz H.T."/>
            <person name="Tan C.-H."/>
            <person name="Antoshechkin I."/>
            <person name="Sternberg P.W."/>
            <person name="Goodrich-Blair H."/>
            <person name="Dillman A.R."/>
        </authorList>
    </citation>
    <scope>NUCLEOTIDE SEQUENCE</scope>
    <source>
        <strain evidence="9">PS9179</strain>
        <tissue evidence="9">Whole animal</tissue>
    </source>
</reference>
<evidence type="ECO:0000256" key="5">
    <source>
        <dbReference type="ARBA" id="ARBA00022989"/>
    </source>
</evidence>
<evidence type="ECO:0000256" key="3">
    <source>
        <dbReference type="ARBA" id="ARBA00022448"/>
    </source>
</evidence>
<feature type="transmembrane region" description="Helical" evidence="8">
    <location>
        <begin position="93"/>
        <end position="117"/>
    </location>
</feature>
<dbReference type="PIRSF" id="PIRSF016379">
    <property type="entry name" value="ENT"/>
    <property type="match status" value="1"/>
</dbReference>
<dbReference type="AlphaFoldDB" id="A0AA39H2Z9"/>
<gene>
    <name evidence="9" type="ORF">QR680_001858</name>
</gene>
<evidence type="ECO:0000256" key="1">
    <source>
        <dbReference type="ARBA" id="ARBA00004141"/>
    </source>
</evidence>
<name>A0AA39H2Z9_9BILA</name>
<dbReference type="GO" id="GO:0005886">
    <property type="term" value="C:plasma membrane"/>
    <property type="evidence" value="ECO:0007669"/>
    <property type="project" value="TreeGrafter"/>
</dbReference>
<feature type="transmembrane region" description="Helical" evidence="8">
    <location>
        <begin position="45"/>
        <end position="73"/>
    </location>
</feature>
<feature type="compositionally biased region" description="Basic and acidic residues" evidence="7">
    <location>
        <begin position="9"/>
        <end position="22"/>
    </location>
</feature>
<keyword evidence="6 8" id="KW-0472">Membrane</keyword>
<keyword evidence="3" id="KW-0813">Transport</keyword>
<keyword evidence="4 8" id="KW-0812">Transmembrane</keyword>